<feature type="chain" id="PRO_5045146115" evidence="7">
    <location>
        <begin position="33"/>
        <end position="333"/>
    </location>
</feature>
<evidence type="ECO:0000256" key="3">
    <source>
        <dbReference type="ARBA" id="ARBA00022729"/>
    </source>
</evidence>
<feature type="signal peptide" evidence="7">
    <location>
        <begin position="1"/>
        <end position="32"/>
    </location>
</feature>
<evidence type="ECO:0000256" key="4">
    <source>
        <dbReference type="ARBA" id="ARBA00023088"/>
    </source>
</evidence>
<feature type="compositionally biased region" description="Gly residues" evidence="5">
    <location>
        <begin position="242"/>
        <end position="268"/>
    </location>
</feature>
<evidence type="ECO:0000259" key="8">
    <source>
        <dbReference type="PROSITE" id="PS50847"/>
    </source>
</evidence>
<accession>A0ABX1BWN2</accession>
<protein>
    <submittedName>
        <fullName evidence="9">LPXTG cell wall anchor domain-containing protein</fullName>
    </submittedName>
</protein>
<reference evidence="9 10" key="1">
    <citation type="submission" date="2020-03" db="EMBL/GenBank/DDBJ databases">
        <title>WGS of actinomycetes isolated from Thailand.</title>
        <authorList>
            <person name="Thawai C."/>
        </authorList>
    </citation>
    <scope>NUCLEOTIDE SEQUENCE [LARGE SCALE GENOMIC DNA]</scope>
    <source>
        <strain evidence="9 10">PLAI 1-29</strain>
    </source>
</reference>
<evidence type="ECO:0000313" key="10">
    <source>
        <dbReference type="Proteomes" id="UP000695264"/>
    </source>
</evidence>
<gene>
    <name evidence="9" type="ORF">HCK00_16610</name>
</gene>
<dbReference type="RefSeq" id="WP_168102749.1">
    <property type="nucleotide sequence ID" value="NZ_JAATEN010000012.1"/>
</dbReference>
<dbReference type="NCBIfam" id="NF041528">
    <property type="entry name" value="strep_LAETG"/>
    <property type="match status" value="1"/>
</dbReference>
<keyword evidence="10" id="KW-1185">Reference proteome</keyword>
<feature type="compositionally biased region" description="Low complexity" evidence="5">
    <location>
        <begin position="273"/>
        <end position="286"/>
    </location>
</feature>
<evidence type="ECO:0000256" key="7">
    <source>
        <dbReference type="SAM" id="SignalP"/>
    </source>
</evidence>
<dbReference type="InterPro" id="IPR019931">
    <property type="entry name" value="LPXTG_anchor"/>
</dbReference>
<evidence type="ECO:0000256" key="1">
    <source>
        <dbReference type="ARBA" id="ARBA00022512"/>
    </source>
</evidence>
<dbReference type="PROSITE" id="PS50847">
    <property type="entry name" value="GRAM_POS_ANCHORING"/>
    <property type="match status" value="1"/>
</dbReference>
<dbReference type="NCBIfam" id="NF041527">
    <property type="entry name" value="SCO1860_LAETG"/>
    <property type="match status" value="1"/>
</dbReference>
<dbReference type="InterPro" id="IPR048202">
    <property type="entry name" value="SCO1860-like"/>
</dbReference>
<keyword evidence="6" id="KW-0472">Membrane</keyword>
<keyword evidence="4" id="KW-0572">Peptidoglycan-anchor</keyword>
<evidence type="ECO:0000256" key="2">
    <source>
        <dbReference type="ARBA" id="ARBA00022525"/>
    </source>
</evidence>
<feature type="transmembrane region" description="Helical" evidence="6">
    <location>
        <begin position="305"/>
        <end position="324"/>
    </location>
</feature>
<comment type="caution">
    <text evidence="9">The sequence shown here is derived from an EMBL/GenBank/DDBJ whole genome shotgun (WGS) entry which is preliminary data.</text>
</comment>
<keyword evidence="1" id="KW-0134">Cell wall</keyword>
<dbReference type="NCBIfam" id="TIGR01167">
    <property type="entry name" value="LPXTG_anchor"/>
    <property type="match status" value="1"/>
</dbReference>
<name>A0ABX1BWN2_9ACTN</name>
<evidence type="ECO:0000256" key="5">
    <source>
        <dbReference type="SAM" id="MobiDB-lite"/>
    </source>
</evidence>
<keyword evidence="6" id="KW-0812">Transmembrane</keyword>
<evidence type="ECO:0000313" key="9">
    <source>
        <dbReference type="EMBL" id="NJQ02114.1"/>
    </source>
</evidence>
<organism evidence="9 10">
    <name type="scientific">Streptomyces zingiberis</name>
    <dbReference type="NCBI Taxonomy" id="2053010"/>
    <lineage>
        <taxon>Bacteria</taxon>
        <taxon>Bacillati</taxon>
        <taxon>Actinomycetota</taxon>
        <taxon>Actinomycetes</taxon>
        <taxon>Kitasatosporales</taxon>
        <taxon>Streptomycetaceae</taxon>
        <taxon>Streptomyces</taxon>
    </lineage>
</organism>
<sequence>MNSTAFVPPARRTAAALAVAALTAGPVFLAGAAPAYASGDAAAGEGTARATVLRTELGVSLLDSVRVPLNATLNEVVAPASARETLLNARVDGAHGGAPLRVFEADVATADARTEGRTAQGRAHLVNARVHVPGLPARALIEVEKVTATAVCAAGERPTAQADVPGRVTVLGQRITLRSEGTTTAEVPGLGTVRLDLAETATTARTAAATALKLQVSVTPEKLNVASVEGTVTLAAAGCETPGGGGGTGGGDSAGGDSGGSGGSGSGGKAPQTGGEATEASGATGAASGGGDHLAATGGDSRTPYLAGGAVALLAAGGGAVFLARKRAAARRG</sequence>
<proteinExistence type="predicted"/>
<feature type="domain" description="Gram-positive cocci surface proteins LPxTG" evidence="8">
    <location>
        <begin position="294"/>
        <end position="333"/>
    </location>
</feature>
<feature type="region of interest" description="Disordered" evidence="5">
    <location>
        <begin position="242"/>
        <end position="301"/>
    </location>
</feature>
<keyword evidence="6" id="KW-1133">Transmembrane helix</keyword>
<dbReference type="Proteomes" id="UP000695264">
    <property type="component" value="Unassembled WGS sequence"/>
</dbReference>
<evidence type="ECO:0000256" key="6">
    <source>
        <dbReference type="SAM" id="Phobius"/>
    </source>
</evidence>
<dbReference type="EMBL" id="JAATEN010000012">
    <property type="protein sequence ID" value="NJQ02114.1"/>
    <property type="molecule type" value="Genomic_DNA"/>
</dbReference>
<keyword evidence="2" id="KW-0964">Secreted</keyword>
<keyword evidence="3 7" id="KW-0732">Signal</keyword>